<dbReference type="AlphaFoldDB" id="A0A0B2VTW1"/>
<dbReference type="EMBL" id="JPKZ01000986">
    <property type="protein sequence ID" value="KHN84415.1"/>
    <property type="molecule type" value="Genomic_DNA"/>
</dbReference>
<evidence type="ECO:0000256" key="1">
    <source>
        <dbReference type="ARBA" id="ARBA00022737"/>
    </source>
</evidence>
<dbReference type="OMA" id="ENVMIRL"/>
<feature type="domain" description="DM13" evidence="3">
    <location>
        <begin position="488"/>
        <end position="597"/>
    </location>
</feature>
<keyword evidence="5" id="KW-1185">Reference proteome</keyword>
<dbReference type="SMART" id="SM00686">
    <property type="entry name" value="DM13"/>
    <property type="match status" value="1"/>
</dbReference>
<feature type="compositionally biased region" description="Polar residues" evidence="2">
    <location>
        <begin position="157"/>
        <end position="170"/>
    </location>
</feature>
<feature type="region of interest" description="Disordered" evidence="2">
    <location>
        <begin position="329"/>
        <end position="349"/>
    </location>
</feature>
<dbReference type="OrthoDB" id="2448405at2759"/>
<protein>
    <submittedName>
        <fullName evidence="4">Protein Skeletor, isoforms D/E</fullName>
    </submittedName>
</protein>
<feature type="compositionally biased region" description="Low complexity" evidence="2">
    <location>
        <begin position="176"/>
        <end position="189"/>
    </location>
</feature>
<dbReference type="PANTHER" id="PTHR24036:SF5">
    <property type="entry name" value="THROMBOMODULIN"/>
    <property type="match status" value="1"/>
</dbReference>
<feature type="compositionally biased region" description="Polar residues" evidence="2">
    <location>
        <begin position="190"/>
        <end position="226"/>
    </location>
</feature>
<gene>
    <name evidence="4" type="primary">Skeletor</name>
    <name evidence="4" type="ORF">Tcan_08423</name>
</gene>
<name>A0A0B2VTW1_TOXCA</name>
<comment type="caution">
    <text evidence="4">The sequence shown here is derived from an EMBL/GenBank/DDBJ whole genome shotgun (WGS) entry which is preliminary data.</text>
</comment>
<dbReference type="InterPro" id="IPR019545">
    <property type="entry name" value="DM13_domain"/>
</dbReference>
<organism evidence="4 5">
    <name type="scientific">Toxocara canis</name>
    <name type="common">Canine roundworm</name>
    <dbReference type="NCBI Taxonomy" id="6265"/>
    <lineage>
        <taxon>Eukaryota</taxon>
        <taxon>Metazoa</taxon>
        <taxon>Ecdysozoa</taxon>
        <taxon>Nematoda</taxon>
        <taxon>Chromadorea</taxon>
        <taxon>Rhabditida</taxon>
        <taxon>Spirurina</taxon>
        <taxon>Ascaridomorpha</taxon>
        <taxon>Ascaridoidea</taxon>
        <taxon>Toxocaridae</taxon>
        <taxon>Toxocara</taxon>
    </lineage>
</organism>
<dbReference type="PANTHER" id="PTHR24036">
    <property type="entry name" value="SKELETOR-RELATED"/>
    <property type="match status" value="1"/>
</dbReference>
<dbReference type="InterPro" id="IPR052126">
    <property type="entry name" value="Spindle_Org/Thrombomodulin"/>
</dbReference>
<evidence type="ECO:0000313" key="5">
    <source>
        <dbReference type="Proteomes" id="UP000031036"/>
    </source>
</evidence>
<proteinExistence type="predicted"/>
<reference evidence="4 5" key="1">
    <citation type="submission" date="2014-11" db="EMBL/GenBank/DDBJ databases">
        <title>Genetic blueprint of the zoonotic pathogen Toxocara canis.</title>
        <authorList>
            <person name="Zhu X.-Q."/>
            <person name="Korhonen P.K."/>
            <person name="Cai H."/>
            <person name="Young N.D."/>
            <person name="Nejsum P."/>
            <person name="von Samson-Himmelstjerna G."/>
            <person name="Boag P.R."/>
            <person name="Tan P."/>
            <person name="Li Q."/>
            <person name="Min J."/>
            <person name="Yang Y."/>
            <person name="Wang X."/>
            <person name="Fang X."/>
            <person name="Hall R.S."/>
            <person name="Hofmann A."/>
            <person name="Sternberg P.W."/>
            <person name="Jex A.R."/>
            <person name="Gasser R.B."/>
        </authorList>
    </citation>
    <scope>NUCLEOTIDE SEQUENCE [LARGE SCALE GENOMIC DNA]</scope>
    <source>
        <strain evidence="4">PN_DK_2014</strain>
    </source>
</reference>
<accession>A0A0B2VTW1</accession>
<sequence>MQKDDDDPYYGVPVGALHYSAEGTQAEVYAADEYTIIFHRFTHQPKEEGCTAIMVGPKRGTDRDAVLNDGVLLAISQLLLASTPPKNRPRRQAPFNPFTMNSWPVEFDHLQMPQGDHSRILASPLDPFAGIELDIGQSVDSQPQAKEILIESVSATKSTKQTDNDGSTFQVKGVVTSRTTTTTDSPSSTNGKSTELGTESRQLSGAQTRMPSAASEPSNRSIQQSAPPIILFRKPADTMATKTVMMVNDTSEEITSTQTSTIDEPTSTPFLHSTTAMADSAEDAPLSESCQEDGGASRSHFEWVTKSNGLLRNKGGGHTIMLGGATTEWPRRAPSRHHTPVSKIDRSESEKDELILSDKFFETDNVVPVSTQGFSMPAPPSKSTPLYYVIEDPRAKRRRQKERMKGAINAIPENERTTTTGQRVAASMHFDRKYALPAVEDKTAAFALTNGAKIVDYQWIGLYNQCKKRAIPLLSLKGIDPPREEKIAPISGWSHNITSYRVQVLNCNSLLIPGFVYNDTGAPAGTFFYVGIGHFPDNIEKQVRAIVVGHPVDEPLRSYFREDVMLRLPKTYRTFDIDFLSIFNDVEQRSYGHVIIPSLLVPPCSEDD</sequence>
<evidence type="ECO:0000259" key="3">
    <source>
        <dbReference type="PROSITE" id="PS51549"/>
    </source>
</evidence>
<evidence type="ECO:0000256" key="2">
    <source>
        <dbReference type="SAM" id="MobiDB-lite"/>
    </source>
</evidence>
<evidence type="ECO:0000313" key="4">
    <source>
        <dbReference type="EMBL" id="KHN84415.1"/>
    </source>
</evidence>
<keyword evidence="1" id="KW-0677">Repeat</keyword>
<dbReference type="PROSITE" id="PS51549">
    <property type="entry name" value="DM13"/>
    <property type="match status" value="1"/>
</dbReference>
<feature type="region of interest" description="Disordered" evidence="2">
    <location>
        <begin position="157"/>
        <end position="226"/>
    </location>
</feature>
<dbReference type="Proteomes" id="UP000031036">
    <property type="component" value="Unassembled WGS sequence"/>
</dbReference>